<dbReference type="InterPro" id="IPR011990">
    <property type="entry name" value="TPR-like_helical_dom_sf"/>
</dbReference>
<sequence>MNINIVKQQLRSCFLSFRNNDLLSESKQEISKAQFFENLAINEHIKEDHYTISSNDRNAVWYFLRAALRGNADAAFKLGESYLHGEFGLDKNYGKAQYWLERAAHLGHPEAKGYLYSAFSELAFS</sequence>
<dbReference type="InterPro" id="IPR050767">
    <property type="entry name" value="Sel1_AlgK"/>
</dbReference>
<dbReference type="EMBL" id="ATGG01000006">
    <property type="protein sequence ID" value="EPF93019.1"/>
    <property type="molecule type" value="Genomic_DNA"/>
</dbReference>
<reference evidence="1 2" key="1">
    <citation type="submission" date="2013-06" db="EMBL/GenBank/DDBJ databases">
        <title>The Genome Sequence of Acinetobacter gyllenbergii CIP 110306.</title>
        <authorList>
            <consortium name="The Broad Institute Genome Sequencing Platform"/>
            <consortium name="The Broad Institute Genome Sequencing Center for Infectious Disease"/>
            <person name="Cerqueira G."/>
            <person name="Feldgarden M."/>
            <person name="Courvalin P."/>
            <person name="Perichon B."/>
            <person name="Grillot-Courvalin C."/>
            <person name="Clermont D."/>
            <person name="Rocha E."/>
            <person name="Yoon E.-J."/>
            <person name="Nemec A."/>
            <person name="Young S.K."/>
            <person name="Zeng Q."/>
            <person name="Gargeya S."/>
            <person name="Fitzgerald M."/>
            <person name="Abouelleil A."/>
            <person name="Alvarado L."/>
            <person name="Berlin A.M."/>
            <person name="Chapman S.B."/>
            <person name="Dewar J."/>
            <person name="Goldberg J."/>
            <person name="Griggs A."/>
            <person name="Gujja S."/>
            <person name="Hansen M."/>
            <person name="Howarth C."/>
            <person name="Imamovic A."/>
            <person name="Larimer J."/>
            <person name="McCowan C."/>
            <person name="Murphy C."/>
            <person name="Pearson M."/>
            <person name="Priest M."/>
            <person name="Roberts A."/>
            <person name="Saif S."/>
            <person name="Shea T."/>
            <person name="Sykes S."/>
            <person name="Wortman J."/>
            <person name="Nusbaum C."/>
            <person name="Birren B."/>
        </authorList>
    </citation>
    <scope>NUCLEOTIDE SEQUENCE [LARGE SCALE GENOMIC DNA]</scope>
    <source>
        <strain evidence="1 2">CIP 110306</strain>
    </source>
</reference>
<dbReference type="SMART" id="SM00671">
    <property type="entry name" value="SEL1"/>
    <property type="match status" value="1"/>
</dbReference>
<keyword evidence="2" id="KW-1185">Reference proteome</keyword>
<comment type="caution">
    <text evidence="1">The sequence shown here is derived from an EMBL/GenBank/DDBJ whole genome shotgun (WGS) entry which is preliminary data.</text>
</comment>
<dbReference type="Pfam" id="PF08238">
    <property type="entry name" value="Sel1"/>
    <property type="match status" value="2"/>
</dbReference>
<evidence type="ECO:0000313" key="2">
    <source>
        <dbReference type="Proteomes" id="UP000014523"/>
    </source>
</evidence>
<dbReference type="GeneID" id="99060488"/>
<organism evidence="1 2">
    <name type="scientific">Acinetobacter gyllenbergii CIP 110306 = MTCC 11365</name>
    <dbReference type="NCBI Taxonomy" id="1217657"/>
    <lineage>
        <taxon>Bacteria</taxon>
        <taxon>Pseudomonadati</taxon>
        <taxon>Pseudomonadota</taxon>
        <taxon>Gammaproteobacteria</taxon>
        <taxon>Moraxellales</taxon>
        <taxon>Moraxellaceae</taxon>
        <taxon>Acinetobacter</taxon>
    </lineage>
</organism>
<accession>A0A829HL63</accession>
<evidence type="ECO:0000313" key="1">
    <source>
        <dbReference type="EMBL" id="EPF93019.1"/>
    </source>
</evidence>
<dbReference type="RefSeq" id="WP_016542701.1">
    <property type="nucleotide sequence ID" value="NZ_ASQH01000020.1"/>
</dbReference>
<protein>
    <recommendedName>
        <fullName evidence="3">Sel1 repeat family protein</fullName>
    </recommendedName>
</protein>
<gene>
    <name evidence="1" type="ORF">F957_00361</name>
</gene>
<dbReference type="PANTHER" id="PTHR11102:SF160">
    <property type="entry name" value="ERAD-ASSOCIATED E3 UBIQUITIN-PROTEIN LIGASE COMPONENT HRD3"/>
    <property type="match status" value="1"/>
</dbReference>
<dbReference type="Gene3D" id="1.25.40.10">
    <property type="entry name" value="Tetratricopeptide repeat domain"/>
    <property type="match status" value="1"/>
</dbReference>
<dbReference type="AlphaFoldDB" id="A0A829HL63"/>
<dbReference type="Proteomes" id="UP000014523">
    <property type="component" value="Unassembled WGS sequence"/>
</dbReference>
<dbReference type="PANTHER" id="PTHR11102">
    <property type="entry name" value="SEL-1-LIKE PROTEIN"/>
    <property type="match status" value="1"/>
</dbReference>
<dbReference type="InterPro" id="IPR006597">
    <property type="entry name" value="Sel1-like"/>
</dbReference>
<name>A0A829HL63_9GAMM</name>
<proteinExistence type="predicted"/>
<dbReference type="SUPFAM" id="SSF81901">
    <property type="entry name" value="HCP-like"/>
    <property type="match status" value="1"/>
</dbReference>
<evidence type="ECO:0008006" key="3">
    <source>
        <dbReference type="Google" id="ProtNLM"/>
    </source>
</evidence>